<dbReference type="Proteomes" id="UP001153461">
    <property type="component" value="Unassembled WGS sequence"/>
</dbReference>
<gene>
    <name evidence="1" type="ORF">PNAL_LOCUS10829</name>
</gene>
<comment type="caution">
    <text evidence="1">The sequence shown here is derived from an EMBL/GenBank/DDBJ whole genome shotgun (WGS) entry which is preliminary data.</text>
</comment>
<protein>
    <submittedName>
        <fullName evidence="1">Uncharacterized protein</fullName>
    </submittedName>
</protein>
<organism evidence="1 2">
    <name type="scientific">Penicillium nalgiovense</name>
    <dbReference type="NCBI Taxonomy" id="60175"/>
    <lineage>
        <taxon>Eukaryota</taxon>
        <taxon>Fungi</taxon>
        <taxon>Dikarya</taxon>
        <taxon>Ascomycota</taxon>
        <taxon>Pezizomycotina</taxon>
        <taxon>Eurotiomycetes</taxon>
        <taxon>Eurotiomycetidae</taxon>
        <taxon>Eurotiales</taxon>
        <taxon>Aspergillaceae</taxon>
        <taxon>Penicillium</taxon>
    </lineage>
</organism>
<dbReference type="EMBL" id="CAJVNV010000647">
    <property type="protein sequence ID" value="CAG8340406.1"/>
    <property type="molecule type" value="Genomic_DNA"/>
</dbReference>
<name>A0A9W4IUH3_PENNA</name>
<reference evidence="1" key="1">
    <citation type="submission" date="2021-07" db="EMBL/GenBank/DDBJ databases">
        <authorList>
            <person name="Branca A.L. A."/>
        </authorList>
    </citation>
    <scope>NUCLEOTIDE SEQUENCE</scope>
</reference>
<dbReference type="AlphaFoldDB" id="A0A9W4IUH3"/>
<accession>A0A9W4IUH3</accession>
<proteinExistence type="predicted"/>
<evidence type="ECO:0000313" key="2">
    <source>
        <dbReference type="Proteomes" id="UP001153461"/>
    </source>
</evidence>
<sequence length="113" mass="13141">MQASLSRNAGWYGMMRATTYRQAITEKAKIIIDRKKNSIQRVRPDDTTIVVSVNDREHRDLTKQLEYTGVDWTAIEKQLLVWGMLFHARKELELSITINYVEDSNPSPSRTDK</sequence>
<evidence type="ECO:0000313" key="1">
    <source>
        <dbReference type="EMBL" id="CAG8340406.1"/>
    </source>
</evidence>